<dbReference type="RefSeq" id="XP_018073848.1">
    <property type="nucleotide sequence ID" value="XM_018219627.1"/>
</dbReference>
<feature type="transmembrane region" description="Helical" evidence="1">
    <location>
        <begin position="291"/>
        <end position="315"/>
    </location>
</feature>
<name>A0A194XH52_MOLSC</name>
<sequence length="391" mass="44416">MSVGSAIEELMEKGLSGDGQESRRLGELYNGEVASPTTSATLTAGQVEIRDSMKAPFRSVFRLKSWWKDKKKRKLAEKTEESPTIIRPFTSYPSGYPRLASIIDSDERFMLYRRFGILQTRLLLYKQDELRLLESRLDDLDQNCLASDHTLLASRAREDMVSDKRNILMSEIESKYQAYGELLILSRDIASLESPTLRNYLDIKRYFDLCKPLSLEETYIGHQSDIITLMPSRDITWLDNLIQKMFDKFERSQNKFMRACPTATPYMRVKVAQKADIEHGITLYSSRRYDAFVTLIVLALITALMILPVYVIWQLTRGSDSISIIICVLLVFTLVFCLVLLKFTRAKRHEILAAAAGYCAVLVTFMGNVGQLNTLGSGNAVQNGTTNFFSG</sequence>
<reference evidence="3 4" key="1">
    <citation type="submission" date="2015-10" db="EMBL/GenBank/DDBJ databases">
        <title>Full genome of DAOMC 229536 Phialocephala scopiformis, a fungal endophyte of spruce producing the potent anti-insectan compound rugulosin.</title>
        <authorList>
            <consortium name="DOE Joint Genome Institute"/>
            <person name="Walker A.K."/>
            <person name="Frasz S.L."/>
            <person name="Seifert K.A."/>
            <person name="Miller J.D."/>
            <person name="Mondo S.J."/>
            <person name="Labutti K."/>
            <person name="Lipzen A."/>
            <person name="Dockter R."/>
            <person name="Kennedy M."/>
            <person name="Grigoriev I.V."/>
            <person name="Spatafora J.W."/>
        </authorList>
    </citation>
    <scope>NUCLEOTIDE SEQUENCE [LARGE SCALE GENOMIC DNA]</scope>
    <source>
        <strain evidence="3 4">CBS 120377</strain>
    </source>
</reference>
<feature type="transmembrane region" description="Helical" evidence="1">
    <location>
        <begin position="351"/>
        <end position="369"/>
    </location>
</feature>
<keyword evidence="1" id="KW-0812">Transmembrane</keyword>
<keyword evidence="4" id="KW-1185">Reference proteome</keyword>
<dbReference type="GeneID" id="28829353"/>
<keyword evidence="1" id="KW-0472">Membrane</keyword>
<protein>
    <recommendedName>
        <fullName evidence="2">DUF6594 domain-containing protein</fullName>
    </recommendedName>
</protein>
<dbReference type="KEGG" id="psco:LY89DRAFT_731891"/>
<dbReference type="AlphaFoldDB" id="A0A194XH52"/>
<dbReference type="PANTHER" id="PTHR34502:SF3">
    <property type="entry name" value="DUF6594 DOMAIN-CONTAINING PROTEIN"/>
    <property type="match status" value="1"/>
</dbReference>
<accession>A0A194XH52</accession>
<evidence type="ECO:0000313" key="4">
    <source>
        <dbReference type="Proteomes" id="UP000070700"/>
    </source>
</evidence>
<dbReference type="PANTHER" id="PTHR34502">
    <property type="entry name" value="DUF6594 DOMAIN-CONTAINING PROTEIN-RELATED"/>
    <property type="match status" value="1"/>
</dbReference>
<evidence type="ECO:0000313" key="3">
    <source>
        <dbReference type="EMBL" id="KUJ19493.1"/>
    </source>
</evidence>
<evidence type="ECO:0000256" key="1">
    <source>
        <dbReference type="SAM" id="Phobius"/>
    </source>
</evidence>
<dbReference type="OrthoDB" id="3533814at2759"/>
<dbReference type="InterPro" id="IPR046529">
    <property type="entry name" value="DUF6594"/>
</dbReference>
<dbReference type="EMBL" id="KQ947411">
    <property type="protein sequence ID" value="KUJ19493.1"/>
    <property type="molecule type" value="Genomic_DNA"/>
</dbReference>
<feature type="transmembrane region" description="Helical" evidence="1">
    <location>
        <begin position="321"/>
        <end position="344"/>
    </location>
</feature>
<dbReference type="Proteomes" id="UP000070700">
    <property type="component" value="Unassembled WGS sequence"/>
</dbReference>
<dbReference type="Pfam" id="PF20237">
    <property type="entry name" value="DUF6594"/>
    <property type="match status" value="1"/>
</dbReference>
<keyword evidence="1" id="KW-1133">Transmembrane helix</keyword>
<dbReference type="InParanoid" id="A0A194XH52"/>
<proteinExistence type="predicted"/>
<gene>
    <name evidence="3" type="ORF">LY89DRAFT_731891</name>
</gene>
<evidence type="ECO:0000259" key="2">
    <source>
        <dbReference type="Pfam" id="PF20237"/>
    </source>
</evidence>
<feature type="domain" description="DUF6594" evidence="2">
    <location>
        <begin position="96"/>
        <end position="363"/>
    </location>
</feature>
<organism evidence="3 4">
    <name type="scientific">Mollisia scopiformis</name>
    <name type="common">Conifer needle endophyte fungus</name>
    <name type="synonym">Phialocephala scopiformis</name>
    <dbReference type="NCBI Taxonomy" id="149040"/>
    <lineage>
        <taxon>Eukaryota</taxon>
        <taxon>Fungi</taxon>
        <taxon>Dikarya</taxon>
        <taxon>Ascomycota</taxon>
        <taxon>Pezizomycotina</taxon>
        <taxon>Leotiomycetes</taxon>
        <taxon>Helotiales</taxon>
        <taxon>Mollisiaceae</taxon>
        <taxon>Mollisia</taxon>
    </lineage>
</organism>